<dbReference type="STRING" id="1293891.TMES_11400"/>
<dbReference type="OrthoDB" id="211933at2"/>
<dbReference type="Pfam" id="PF13470">
    <property type="entry name" value="PIN_3"/>
    <property type="match status" value="1"/>
</dbReference>
<dbReference type="InterPro" id="IPR002716">
    <property type="entry name" value="PIN_dom"/>
</dbReference>
<gene>
    <name evidence="3" type="ORF">TMES_11400</name>
</gene>
<feature type="domain" description="PIN" evidence="1">
    <location>
        <begin position="10"/>
        <end position="114"/>
    </location>
</feature>
<dbReference type="Proteomes" id="UP000193391">
    <property type="component" value="Unassembled WGS sequence"/>
</dbReference>
<proteinExistence type="predicted"/>
<organism evidence="3 4">
    <name type="scientific">Thalassospira mesophila</name>
    <dbReference type="NCBI Taxonomy" id="1293891"/>
    <lineage>
        <taxon>Bacteria</taxon>
        <taxon>Pseudomonadati</taxon>
        <taxon>Pseudomonadota</taxon>
        <taxon>Alphaproteobacteria</taxon>
        <taxon>Rhodospirillales</taxon>
        <taxon>Thalassospiraceae</taxon>
        <taxon>Thalassospira</taxon>
    </lineage>
</organism>
<evidence type="ECO:0000259" key="2">
    <source>
        <dbReference type="Pfam" id="PF26343"/>
    </source>
</evidence>
<dbReference type="AlphaFoldDB" id="A0A1Y2L2L5"/>
<feature type="domain" description="VapC50 C-terminal" evidence="2">
    <location>
        <begin position="132"/>
        <end position="185"/>
    </location>
</feature>
<dbReference type="EMBL" id="JFKA01000004">
    <property type="protein sequence ID" value="OSQ38430.1"/>
    <property type="molecule type" value="Genomic_DNA"/>
</dbReference>
<name>A0A1Y2L2L5_9PROT</name>
<dbReference type="InterPro" id="IPR058652">
    <property type="entry name" value="VapC50_C"/>
</dbReference>
<dbReference type="SUPFAM" id="SSF88723">
    <property type="entry name" value="PIN domain-like"/>
    <property type="match status" value="1"/>
</dbReference>
<evidence type="ECO:0000313" key="3">
    <source>
        <dbReference type="EMBL" id="OSQ38430.1"/>
    </source>
</evidence>
<evidence type="ECO:0000313" key="4">
    <source>
        <dbReference type="Proteomes" id="UP000193391"/>
    </source>
</evidence>
<evidence type="ECO:0000259" key="1">
    <source>
        <dbReference type="Pfam" id="PF13470"/>
    </source>
</evidence>
<dbReference type="Pfam" id="PF26343">
    <property type="entry name" value="VapC50_C"/>
    <property type="match status" value="1"/>
</dbReference>
<dbReference type="RefSeq" id="WP_085582565.1">
    <property type="nucleotide sequence ID" value="NZ_JFKA01000004.1"/>
</dbReference>
<dbReference type="InterPro" id="IPR029060">
    <property type="entry name" value="PIN-like_dom_sf"/>
</dbReference>
<accession>A0A1Y2L2L5</accession>
<sequence>MTYRADHFTALIDACVLAGALKRNLLLSLAGAELFRPRWSGEILGEMEVAIAKITNGKADTAKQRSAMERAFPEACVSGYEIYIRSIELPDENDRHVLAAAVRTYAQVLVTDNLRDFPKDKTGPFGIEVKSPDEFIADTITLHMPTAFEAIRKMRERLNHPELTASEIILKVEAHGLPQTASLLTENRSFWG</sequence>
<protein>
    <submittedName>
        <fullName evidence="3">Uncharacterized protein</fullName>
    </submittedName>
</protein>
<reference evidence="3 4" key="1">
    <citation type="submission" date="2014-03" db="EMBL/GenBank/DDBJ databases">
        <title>The draft genome sequence of Thalassospira mesophila JCM 18969.</title>
        <authorList>
            <person name="Lai Q."/>
            <person name="Shao Z."/>
        </authorList>
    </citation>
    <scope>NUCLEOTIDE SEQUENCE [LARGE SCALE GENOMIC DNA]</scope>
    <source>
        <strain evidence="3 4">JCM 18969</strain>
    </source>
</reference>
<keyword evidence="4" id="KW-1185">Reference proteome</keyword>
<comment type="caution">
    <text evidence="3">The sequence shown here is derived from an EMBL/GenBank/DDBJ whole genome shotgun (WGS) entry which is preliminary data.</text>
</comment>